<dbReference type="InterPro" id="IPR008271">
    <property type="entry name" value="Ser/Thr_kinase_AS"/>
</dbReference>
<dbReference type="STRING" id="1890683.A0A427YDZ0"/>
<feature type="compositionally biased region" description="Low complexity" evidence="7">
    <location>
        <begin position="875"/>
        <end position="889"/>
    </location>
</feature>
<keyword evidence="10" id="KW-1185">Reference proteome</keyword>
<dbReference type="GO" id="GO:0004674">
    <property type="term" value="F:protein serine/threonine kinase activity"/>
    <property type="evidence" value="ECO:0007669"/>
    <property type="project" value="UniProtKB-KW"/>
</dbReference>
<dbReference type="InterPro" id="IPR050205">
    <property type="entry name" value="CDPK_Ser/Thr_kinases"/>
</dbReference>
<evidence type="ECO:0000259" key="8">
    <source>
        <dbReference type="PROSITE" id="PS50011"/>
    </source>
</evidence>
<protein>
    <recommendedName>
        <fullName evidence="8">Protein kinase domain-containing protein</fullName>
    </recommendedName>
</protein>
<evidence type="ECO:0000256" key="3">
    <source>
        <dbReference type="ARBA" id="ARBA00022741"/>
    </source>
</evidence>
<organism evidence="9 10">
    <name type="scientific">Saitozyma podzolica</name>
    <dbReference type="NCBI Taxonomy" id="1890683"/>
    <lineage>
        <taxon>Eukaryota</taxon>
        <taxon>Fungi</taxon>
        <taxon>Dikarya</taxon>
        <taxon>Basidiomycota</taxon>
        <taxon>Agaricomycotina</taxon>
        <taxon>Tremellomycetes</taxon>
        <taxon>Tremellales</taxon>
        <taxon>Trimorphomycetaceae</taxon>
        <taxon>Saitozyma</taxon>
    </lineage>
</organism>
<keyword evidence="4" id="KW-0418">Kinase</keyword>
<dbReference type="AlphaFoldDB" id="A0A427YDZ0"/>
<feature type="domain" description="Protein kinase" evidence="8">
    <location>
        <begin position="141"/>
        <end position="431"/>
    </location>
</feature>
<evidence type="ECO:0000256" key="5">
    <source>
        <dbReference type="ARBA" id="ARBA00022840"/>
    </source>
</evidence>
<feature type="compositionally biased region" description="Low complexity" evidence="7">
    <location>
        <begin position="624"/>
        <end position="633"/>
    </location>
</feature>
<name>A0A427YDZ0_9TREE</name>
<dbReference type="InterPro" id="IPR011009">
    <property type="entry name" value="Kinase-like_dom_sf"/>
</dbReference>
<evidence type="ECO:0000313" key="9">
    <source>
        <dbReference type="EMBL" id="RSH89306.1"/>
    </source>
</evidence>
<dbReference type="Pfam" id="PF00069">
    <property type="entry name" value="Pkinase"/>
    <property type="match status" value="1"/>
</dbReference>
<dbReference type="OrthoDB" id="5396786at2759"/>
<dbReference type="SMART" id="SM00220">
    <property type="entry name" value="S_TKc"/>
    <property type="match status" value="1"/>
</dbReference>
<comment type="caution">
    <text evidence="9">The sequence shown here is derived from an EMBL/GenBank/DDBJ whole genome shotgun (WGS) entry which is preliminary data.</text>
</comment>
<proteinExistence type="predicted"/>
<evidence type="ECO:0000256" key="7">
    <source>
        <dbReference type="SAM" id="MobiDB-lite"/>
    </source>
</evidence>
<dbReference type="GO" id="GO:0005524">
    <property type="term" value="F:ATP binding"/>
    <property type="evidence" value="ECO:0007669"/>
    <property type="project" value="UniProtKB-UniRule"/>
</dbReference>
<dbReference type="InterPro" id="IPR000719">
    <property type="entry name" value="Prot_kinase_dom"/>
</dbReference>
<dbReference type="PROSITE" id="PS00108">
    <property type="entry name" value="PROTEIN_KINASE_ST"/>
    <property type="match status" value="1"/>
</dbReference>
<evidence type="ECO:0000256" key="2">
    <source>
        <dbReference type="ARBA" id="ARBA00022679"/>
    </source>
</evidence>
<dbReference type="Gene3D" id="1.10.510.10">
    <property type="entry name" value="Transferase(Phosphotransferase) domain 1"/>
    <property type="match status" value="1"/>
</dbReference>
<feature type="compositionally biased region" description="Basic and acidic residues" evidence="7">
    <location>
        <begin position="55"/>
        <end position="64"/>
    </location>
</feature>
<keyword evidence="3 6" id="KW-0547">Nucleotide-binding</keyword>
<dbReference type="PANTHER" id="PTHR24349">
    <property type="entry name" value="SERINE/THREONINE-PROTEIN KINASE"/>
    <property type="match status" value="1"/>
</dbReference>
<dbReference type="PROSITE" id="PS50011">
    <property type="entry name" value="PROTEIN_KINASE_DOM"/>
    <property type="match status" value="1"/>
</dbReference>
<feature type="compositionally biased region" description="Polar residues" evidence="7">
    <location>
        <begin position="787"/>
        <end position="803"/>
    </location>
</feature>
<dbReference type="PROSITE" id="PS00107">
    <property type="entry name" value="PROTEIN_KINASE_ATP"/>
    <property type="match status" value="1"/>
</dbReference>
<feature type="binding site" evidence="6">
    <location>
        <position position="169"/>
    </location>
    <ligand>
        <name>ATP</name>
        <dbReference type="ChEBI" id="CHEBI:30616"/>
    </ligand>
</feature>
<dbReference type="EMBL" id="RSCD01000014">
    <property type="protein sequence ID" value="RSH89306.1"/>
    <property type="molecule type" value="Genomic_DNA"/>
</dbReference>
<evidence type="ECO:0000256" key="4">
    <source>
        <dbReference type="ARBA" id="ARBA00022777"/>
    </source>
</evidence>
<gene>
    <name evidence="9" type="ORF">EHS25_002418</name>
</gene>
<feature type="compositionally biased region" description="Polar residues" evidence="7">
    <location>
        <begin position="641"/>
        <end position="652"/>
    </location>
</feature>
<feature type="region of interest" description="Disordered" evidence="7">
    <location>
        <begin position="868"/>
        <end position="941"/>
    </location>
</feature>
<evidence type="ECO:0000313" key="10">
    <source>
        <dbReference type="Proteomes" id="UP000279259"/>
    </source>
</evidence>
<dbReference type="InterPro" id="IPR017441">
    <property type="entry name" value="Protein_kinase_ATP_BS"/>
</dbReference>
<keyword evidence="2" id="KW-0808">Transferase</keyword>
<keyword evidence="1" id="KW-0723">Serine/threonine-protein kinase</keyword>
<feature type="compositionally biased region" description="Basic and acidic residues" evidence="7">
    <location>
        <begin position="899"/>
        <end position="910"/>
    </location>
</feature>
<feature type="region of interest" description="Disordered" evidence="7">
    <location>
        <begin position="618"/>
        <end position="843"/>
    </location>
</feature>
<evidence type="ECO:0000256" key="6">
    <source>
        <dbReference type="PROSITE-ProRule" id="PRU10141"/>
    </source>
</evidence>
<feature type="compositionally biased region" description="Low complexity" evidence="7">
    <location>
        <begin position="30"/>
        <end position="41"/>
    </location>
</feature>
<reference evidence="9 10" key="1">
    <citation type="submission" date="2018-11" db="EMBL/GenBank/DDBJ databases">
        <title>Genome sequence of Saitozyma podzolica DSM 27192.</title>
        <authorList>
            <person name="Aliyu H."/>
            <person name="Gorte O."/>
            <person name="Ochsenreither K."/>
        </authorList>
    </citation>
    <scope>NUCLEOTIDE SEQUENCE [LARGE SCALE GENOMIC DNA]</scope>
    <source>
        <strain evidence="9 10">DSM 27192</strain>
    </source>
</reference>
<keyword evidence="5 6" id="KW-0067">ATP-binding</keyword>
<feature type="region of interest" description="Disordered" evidence="7">
    <location>
        <begin position="1"/>
        <end position="64"/>
    </location>
</feature>
<feature type="compositionally biased region" description="Low complexity" evidence="7">
    <location>
        <begin position="687"/>
        <end position="731"/>
    </location>
</feature>
<accession>A0A427YDZ0</accession>
<dbReference type="Proteomes" id="UP000279259">
    <property type="component" value="Unassembled WGS sequence"/>
</dbReference>
<evidence type="ECO:0000256" key="1">
    <source>
        <dbReference type="ARBA" id="ARBA00022527"/>
    </source>
</evidence>
<feature type="compositionally biased region" description="Low complexity" evidence="7">
    <location>
        <begin position="653"/>
        <end position="677"/>
    </location>
</feature>
<sequence>MPPQSRGEVDHPGAGTYFVYGLDPPDVHLSGPSRRSESASARRSRSRPASRGGSRSRERRREDARWPPEWDDVVKVSVLTGLELRGFTRSQGEDPPNRDIGWTDGWVLTVAQKASVEDPMITASPDAMLHRGVAEYTFIPDYEGGVLGRGKFSTVFKVKGTDGLHYALKHTALHPHHPLIAARLLREPTLLAQLSPHPCLIGVEGWVRTEGHFYLIEEYATSHVALVEHPVPLLPSRAAYILDQLVSVTRDCLHAGRVCHRDLKGENVLVDVNTGEILVLDLGLATHFSMSEAKLTTCCGSPAFHSPEIVNALNHPPGVISYYGPELDIWCIALTLLSLLLQVRFPLGPSHQSRYVMAERVLDRLQELDEYYPPDAPWRATRNTGRTFDEAEQTFERRAWRRVRRAMKDFLEMDGVKRMGNFAKYEIGEELRGRLGSWKGGKAGDSFKQVTFVPSEVKYTLPLHLLAPEDERSLDDEGRGRHIVDLANPNGEGERRVLSYLKYLFRSSGILYHIVSASVSSPTTSESSSDTAPNLLQLVLSLPPTPVFEPVQPLDAAPKVEDSWVSALFRRTGRSASVPPWEKVLPSPNPSTGKKGRDAYLRCWASIEFHWPVNYRSRPRRKSTASSVMSSRSVGPKVNGRSKSASTSRNPLTRTITAPSLTTTAATPSGPSTPETAQTSLPDEGGSRSPTSPSASTSVSASASIKTSPTQTTSQTLSAASAALSRPPARRGASTSRLPRVREGPVPFSPLSRQVSLHSSSDDETGLRRAPSRALSRVPSRAGSRAPSRTNSGTSSAGSTRNDLGSRKASDPETLVDLSLSPEQGQGQGQGRRRRSKRAEPKVRIVLSDARAISVIRNALNVKHMGSSEEGLGLPIRSPKSPISSPTPEETAEAEEELERGRPRSKEDRPTLLQTAVKVDEVNGQDGAMGGPIAPTARREVSRGRKLLEGLFGRAEERSASVPPLAWAPDTALRPMI</sequence>
<dbReference type="SUPFAM" id="SSF56112">
    <property type="entry name" value="Protein kinase-like (PK-like)"/>
    <property type="match status" value="1"/>
</dbReference>